<sequence length="696" mass="78354">FIYPQDTISAGPRCASGGNRDPDVVCEKHLFKGKLPEPLFQLACSHHHCAFPVSRNELCVWNTDTAQPLFLSGHRCSISALSFGSKINPLLVCSASHERVTVWNLDECTQKVQEGFTPRGIVIGTLLGLVRHIRFSPDDQQVAVCAGNQIYMLSNEAILAELDGHLAPVTAADFCTWEKSMLISVSEDRTFKVWDYSTSQLIYQSGIITAFPLLSLLIDKENKQIITGCAEGQLWIFSLISDHNYRCVAHIDLKKEQEKFCNKVWKSGKEIGSTVLLECCLPEGSVEPSLPILLIEHCDIFACFQNEENTLFWIGTSTGLLIINLANFELEAFLSYRGMSIRYMITLKWSVNLFSMFEDMIAVLEVNLAALVRTQHSDFLPCGNEKSLSVIARYRIIKCFLFVLDDGLVYLALKCRHLLMQEVSFMIFPLLFLLGHDGAVNSVGWSHDRKWLVSASEDRTLRVWSVCNKEPALILGKEKFLKTVRFAQFYFIDTFILVCCGAEFHLLSFHPDTTKDDLKRYKQRSVCKLVQKFPMSSTMEITSLSAVNEFYSYIVLTAGSNRALEVFDLNAGCSTAVIQEAHLRSVHQICQNKGSSFSTQQPEAYNLFLTTAAGDGIKLWDLRTLRCERRFEGHSSRCYPCGIAVSPCGRFIASGSDDKYAYVYDMRSSTFLHKLGRHTESVINASFNPSSPQLQK</sequence>
<feature type="repeat" description="WD" evidence="1">
    <location>
        <begin position="162"/>
        <end position="204"/>
    </location>
</feature>
<keyword evidence="1" id="KW-0853">WD repeat</keyword>
<dbReference type="SUPFAM" id="SSF50998">
    <property type="entry name" value="Quinoprotein alcohol dehydrogenase-like"/>
    <property type="match status" value="1"/>
</dbReference>
<dbReference type="InterPro" id="IPR042411">
    <property type="entry name" value="WDR27"/>
</dbReference>
<dbReference type="InterPro" id="IPR001680">
    <property type="entry name" value="WD40_rpt"/>
</dbReference>
<dbReference type="Ensembl" id="ENSCRFT00000004030.1">
    <property type="protein sequence ID" value="ENSCRFP00000003877.1"/>
    <property type="gene ID" value="ENSCRFG00000003140.1"/>
</dbReference>
<evidence type="ECO:0000313" key="3">
    <source>
        <dbReference type="Proteomes" id="UP000694396"/>
    </source>
</evidence>
<dbReference type="InterPro" id="IPR015943">
    <property type="entry name" value="WD40/YVTN_repeat-like_dom_sf"/>
</dbReference>
<evidence type="ECO:0000313" key="2">
    <source>
        <dbReference type="Ensembl" id="ENSCRFP00000003877.1"/>
    </source>
</evidence>
<proteinExistence type="predicted"/>
<protein>
    <recommendedName>
        <fullName evidence="4">WD repeat-containing protein 27</fullName>
    </recommendedName>
</protein>
<keyword evidence="3" id="KW-1185">Reference proteome</keyword>
<organism evidence="2 3">
    <name type="scientific">Cyanoderma ruficeps</name>
    <name type="common">rufous-capped babbler</name>
    <dbReference type="NCBI Taxonomy" id="181631"/>
    <lineage>
        <taxon>Eukaryota</taxon>
        <taxon>Metazoa</taxon>
        <taxon>Chordata</taxon>
        <taxon>Craniata</taxon>
        <taxon>Vertebrata</taxon>
        <taxon>Euteleostomi</taxon>
        <taxon>Archelosauria</taxon>
        <taxon>Archosauria</taxon>
        <taxon>Dinosauria</taxon>
        <taxon>Saurischia</taxon>
        <taxon>Theropoda</taxon>
        <taxon>Coelurosauria</taxon>
        <taxon>Aves</taxon>
        <taxon>Neognathae</taxon>
        <taxon>Neoaves</taxon>
        <taxon>Telluraves</taxon>
        <taxon>Australaves</taxon>
        <taxon>Passeriformes</taxon>
        <taxon>Sylvioidea</taxon>
        <taxon>Timaliidae</taxon>
        <taxon>Cyanoderma</taxon>
    </lineage>
</organism>
<dbReference type="InterPro" id="IPR011047">
    <property type="entry name" value="Quinoprotein_ADH-like_sf"/>
</dbReference>
<feature type="repeat" description="WD" evidence="1">
    <location>
        <begin position="71"/>
        <end position="106"/>
    </location>
</feature>
<evidence type="ECO:0008006" key="4">
    <source>
        <dbReference type="Google" id="ProtNLM"/>
    </source>
</evidence>
<feature type="repeat" description="WD" evidence="1">
    <location>
        <begin position="433"/>
        <end position="466"/>
    </location>
</feature>
<dbReference type="PROSITE" id="PS50082">
    <property type="entry name" value="WD_REPEATS_2"/>
    <property type="match status" value="3"/>
</dbReference>
<dbReference type="Pfam" id="PF00400">
    <property type="entry name" value="WD40"/>
    <property type="match status" value="3"/>
</dbReference>
<dbReference type="PANTHER" id="PTHR44525">
    <property type="entry name" value="WD REPEAT-CONTAINING PROTEIN 27"/>
    <property type="match status" value="1"/>
</dbReference>
<name>A0A8C3NXI8_9PASS</name>
<dbReference type="SMART" id="SM00320">
    <property type="entry name" value="WD40"/>
    <property type="match status" value="8"/>
</dbReference>
<dbReference type="PANTHER" id="PTHR44525:SF1">
    <property type="entry name" value="WD REPEAT-CONTAINING PROTEIN 27"/>
    <property type="match status" value="1"/>
</dbReference>
<dbReference type="Proteomes" id="UP000694396">
    <property type="component" value="Unplaced"/>
</dbReference>
<dbReference type="PROSITE" id="PS50294">
    <property type="entry name" value="WD_REPEATS_REGION"/>
    <property type="match status" value="2"/>
</dbReference>
<reference evidence="2" key="2">
    <citation type="submission" date="2025-09" db="UniProtKB">
        <authorList>
            <consortium name="Ensembl"/>
        </authorList>
    </citation>
    <scope>IDENTIFICATION</scope>
</reference>
<reference evidence="2" key="1">
    <citation type="submission" date="2025-08" db="UniProtKB">
        <authorList>
            <consortium name="Ensembl"/>
        </authorList>
    </citation>
    <scope>IDENTIFICATION</scope>
</reference>
<dbReference type="Gene3D" id="2.130.10.10">
    <property type="entry name" value="YVTN repeat-like/Quinoprotein amine dehydrogenase"/>
    <property type="match status" value="3"/>
</dbReference>
<dbReference type="AlphaFoldDB" id="A0A8C3NXI8"/>
<dbReference type="InterPro" id="IPR036322">
    <property type="entry name" value="WD40_repeat_dom_sf"/>
</dbReference>
<accession>A0A8C3NXI8</accession>
<evidence type="ECO:0000256" key="1">
    <source>
        <dbReference type="PROSITE-ProRule" id="PRU00221"/>
    </source>
</evidence>
<dbReference type="SUPFAM" id="SSF50978">
    <property type="entry name" value="WD40 repeat-like"/>
    <property type="match status" value="1"/>
</dbReference>